<organism evidence="6 7">
    <name type="scientific">Silvanigrella aquatica</name>
    <dbReference type="NCBI Taxonomy" id="1915309"/>
    <lineage>
        <taxon>Bacteria</taxon>
        <taxon>Pseudomonadati</taxon>
        <taxon>Bdellovibrionota</taxon>
        <taxon>Oligoflexia</taxon>
        <taxon>Silvanigrellales</taxon>
        <taxon>Silvanigrellaceae</taxon>
        <taxon>Silvanigrella</taxon>
    </lineage>
</organism>
<accession>A0A1L4D0E1</accession>
<dbReference type="InterPro" id="IPR002781">
    <property type="entry name" value="TM_pro_TauE-like"/>
</dbReference>
<evidence type="ECO:0000256" key="3">
    <source>
        <dbReference type="ARBA" id="ARBA00022989"/>
    </source>
</evidence>
<dbReference type="PANTHER" id="PTHR43483">
    <property type="entry name" value="MEMBRANE TRANSPORTER PROTEIN HI_0806-RELATED"/>
    <property type="match status" value="1"/>
</dbReference>
<proteinExistence type="inferred from homology"/>
<dbReference type="AlphaFoldDB" id="A0A1L4D0E1"/>
<keyword evidence="5" id="KW-1003">Cell membrane</keyword>
<name>A0A1L4D0E1_9BACT</name>
<dbReference type="PANTHER" id="PTHR43483:SF3">
    <property type="entry name" value="MEMBRANE TRANSPORTER PROTEIN HI_0806-RELATED"/>
    <property type="match status" value="1"/>
</dbReference>
<evidence type="ECO:0000256" key="1">
    <source>
        <dbReference type="ARBA" id="ARBA00004141"/>
    </source>
</evidence>
<feature type="transmembrane region" description="Helical" evidence="5">
    <location>
        <begin position="107"/>
        <end position="125"/>
    </location>
</feature>
<sequence length="264" mass="27977">MTEIIYLLVLGAFTGTLAGLLGIGGGIVLVPVLLWIFQSQPQINQNNVMQVVLATSLMTIIFTALSSIRAHQKRNAIEWNLVKMLAPGMILGTLLGAYVGSSLSNNILKIIFGIFLLFISLQLLFQAAPKASKEFPGKFGSGLSGFVIGNMSALVGIGGGSLIVPLLLWFRVPMRNAVATSAACGLPIALAGTLGYFLIGLKNGESVITGYIYWPAVLAIVPTSLLFVPLGAKLTHTMPVSVLKKLFAVFLIVISSKMLIGTVF</sequence>
<feature type="transmembrane region" description="Helical" evidence="5">
    <location>
        <begin position="242"/>
        <end position="260"/>
    </location>
</feature>
<keyword evidence="3 5" id="KW-1133">Transmembrane helix</keyword>
<feature type="transmembrane region" description="Helical" evidence="5">
    <location>
        <begin position="48"/>
        <end position="68"/>
    </location>
</feature>
<evidence type="ECO:0000256" key="4">
    <source>
        <dbReference type="ARBA" id="ARBA00023136"/>
    </source>
</evidence>
<evidence type="ECO:0000256" key="2">
    <source>
        <dbReference type="ARBA" id="ARBA00022692"/>
    </source>
</evidence>
<dbReference type="Pfam" id="PF01925">
    <property type="entry name" value="TauE"/>
    <property type="match status" value="1"/>
</dbReference>
<gene>
    <name evidence="6" type="ORF">AXG55_06950</name>
</gene>
<evidence type="ECO:0000313" key="6">
    <source>
        <dbReference type="EMBL" id="APJ03658.1"/>
    </source>
</evidence>
<keyword evidence="2 5" id="KW-0812">Transmembrane</keyword>
<comment type="similarity">
    <text evidence="5">Belongs to the 4-toluene sulfonate uptake permease (TSUP) (TC 2.A.102) family.</text>
</comment>
<keyword evidence="7" id="KW-1185">Reference proteome</keyword>
<feature type="transmembrane region" description="Helical" evidence="5">
    <location>
        <begin position="177"/>
        <end position="199"/>
    </location>
</feature>
<comment type="subcellular location">
    <subcellularLocation>
        <location evidence="5">Cell membrane</location>
        <topology evidence="5">Multi-pass membrane protein</topology>
    </subcellularLocation>
    <subcellularLocation>
        <location evidence="1">Membrane</location>
        <topology evidence="1">Multi-pass membrane protein</topology>
    </subcellularLocation>
</comment>
<dbReference type="Proteomes" id="UP000184731">
    <property type="component" value="Chromosome"/>
</dbReference>
<dbReference type="STRING" id="1915309.AXG55_06950"/>
<evidence type="ECO:0000313" key="7">
    <source>
        <dbReference type="Proteomes" id="UP000184731"/>
    </source>
</evidence>
<feature type="transmembrane region" description="Helical" evidence="5">
    <location>
        <begin position="145"/>
        <end position="170"/>
    </location>
</feature>
<keyword evidence="4 5" id="KW-0472">Membrane</keyword>
<protein>
    <recommendedName>
        <fullName evidence="5">Probable membrane transporter protein</fullName>
    </recommendedName>
</protein>
<dbReference type="KEGG" id="saqi:AXG55_06950"/>
<reference evidence="6 7" key="1">
    <citation type="submission" date="2016-10" db="EMBL/GenBank/DDBJ databases">
        <title>Silvanigrella aquatica sp. nov., isolated from a freshwater lake located in the Black Forest, Germany, description of Silvanigrellaceae fam. nov., Silvanigrellales ord. nov., reclassification of the order Bdellovibrionales in the class Oligoflexia, reclassification of the families Bacteriovoracaceae and Halobacteriovoraceae in the new order Bacteriovoracales ord. nov., and reclassification of the family Pseudobacteriovoracaceae in the order Oligoflexiales.</title>
        <authorList>
            <person name="Hahn M.W."/>
            <person name="Schmidt J."/>
            <person name="Koll U."/>
            <person name="Rohde M."/>
            <person name="Verbag S."/>
            <person name="Pitt A."/>
            <person name="Nakai R."/>
            <person name="Naganuma T."/>
            <person name="Lang E."/>
        </authorList>
    </citation>
    <scope>NUCLEOTIDE SEQUENCE [LARGE SCALE GENOMIC DNA]</scope>
    <source>
        <strain evidence="6 7">MWH-Nonnen-W8red</strain>
    </source>
</reference>
<dbReference type="EMBL" id="CP017834">
    <property type="protein sequence ID" value="APJ03658.1"/>
    <property type="molecule type" value="Genomic_DNA"/>
</dbReference>
<feature type="transmembrane region" description="Helical" evidence="5">
    <location>
        <begin position="211"/>
        <end position="230"/>
    </location>
</feature>
<dbReference type="GO" id="GO:0005886">
    <property type="term" value="C:plasma membrane"/>
    <property type="evidence" value="ECO:0007669"/>
    <property type="project" value="UniProtKB-SubCell"/>
</dbReference>
<feature type="transmembrane region" description="Helical" evidence="5">
    <location>
        <begin position="6"/>
        <end position="36"/>
    </location>
</feature>
<evidence type="ECO:0000256" key="5">
    <source>
        <dbReference type="RuleBase" id="RU363041"/>
    </source>
</evidence>
<dbReference type="OrthoDB" id="457670at2"/>
<dbReference type="RefSeq" id="WP_148697398.1">
    <property type="nucleotide sequence ID" value="NZ_CP017834.1"/>
</dbReference>
<feature type="transmembrane region" description="Helical" evidence="5">
    <location>
        <begin position="80"/>
        <end position="100"/>
    </location>
</feature>